<dbReference type="PROSITE" id="PS50004">
    <property type="entry name" value="C2"/>
    <property type="match status" value="1"/>
</dbReference>
<dbReference type="AlphaFoldDB" id="B9I466"/>
<protein>
    <recommendedName>
        <fullName evidence="1">C2 domain-containing protein</fullName>
    </recommendedName>
</protein>
<dbReference type="InterPro" id="IPR000008">
    <property type="entry name" value="C2_dom"/>
</dbReference>
<dbReference type="HOGENOM" id="CLU_052915_0_0_1"/>
<dbReference type="PANTHER" id="PTHR32246:SF20">
    <property type="entry name" value="CALCIUM-DEPENDENT LIPID-BINDING (CALB DOMAIN) FAMILY PROTEIN"/>
    <property type="match status" value="1"/>
</dbReference>
<dbReference type="CDD" id="cd04051">
    <property type="entry name" value="C2_SRC2_like"/>
    <property type="match status" value="1"/>
</dbReference>
<dbReference type="EMBL" id="CM009301">
    <property type="protein sequence ID" value="PNT11116.1"/>
    <property type="molecule type" value="Genomic_DNA"/>
</dbReference>
<dbReference type="Proteomes" id="UP000006729">
    <property type="component" value="Chromosome 12"/>
</dbReference>
<organism evidence="2 3">
    <name type="scientific">Populus trichocarpa</name>
    <name type="common">Western balsam poplar</name>
    <name type="synonym">Populus balsamifera subsp. trichocarpa</name>
    <dbReference type="NCBI Taxonomy" id="3694"/>
    <lineage>
        <taxon>Eukaryota</taxon>
        <taxon>Viridiplantae</taxon>
        <taxon>Streptophyta</taxon>
        <taxon>Embryophyta</taxon>
        <taxon>Tracheophyta</taxon>
        <taxon>Spermatophyta</taxon>
        <taxon>Magnoliopsida</taxon>
        <taxon>eudicotyledons</taxon>
        <taxon>Gunneridae</taxon>
        <taxon>Pentapetalae</taxon>
        <taxon>rosids</taxon>
        <taxon>fabids</taxon>
        <taxon>Malpighiales</taxon>
        <taxon>Salicaceae</taxon>
        <taxon>Saliceae</taxon>
        <taxon>Populus</taxon>
    </lineage>
</organism>
<proteinExistence type="predicted"/>
<dbReference type="SMART" id="SM00239">
    <property type="entry name" value="C2"/>
    <property type="match status" value="1"/>
</dbReference>
<feature type="domain" description="C2" evidence="1">
    <location>
        <begin position="1"/>
        <end position="114"/>
    </location>
</feature>
<evidence type="ECO:0000259" key="1">
    <source>
        <dbReference type="PROSITE" id="PS50004"/>
    </source>
</evidence>
<dbReference type="PANTHER" id="PTHR32246">
    <property type="entry name" value="INGRESSION PROTEIN FIC1"/>
    <property type="match status" value="1"/>
</dbReference>
<dbReference type="FunCoup" id="B9I466">
    <property type="interactions" value="92"/>
</dbReference>
<dbReference type="SUPFAM" id="SSF49562">
    <property type="entry name" value="C2 domain (Calcium/lipid-binding domain, CaLB)"/>
    <property type="match status" value="1"/>
</dbReference>
<dbReference type="InterPro" id="IPR035892">
    <property type="entry name" value="C2_domain_sf"/>
</dbReference>
<dbReference type="eggNOG" id="ENOG502QUDH">
    <property type="taxonomic scope" value="Eukaryota"/>
</dbReference>
<dbReference type="GO" id="GO:0006952">
    <property type="term" value="P:defense response"/>
    <property type="evidence" value="ECO:0007669"/>
    <property type="project" value="InterPro"/>
</dbReference>
<dbReference type="InParanoid" id="B9I466"/>
<dbReference type="STRING" id="3694.B9I466"/>
<dbReference type="InterPro" id="IPR044750">
    <property type="entry name" value="C2_SRC2/BAP"/>
</dbReference>
<evidence type="ECO:0000313" key="2">
    <source>
        <dbReference type="EMBL" id="PNT11116.1"/>
    </source>
</evidence>
<dbReference type="Gene3D" id="2.60.40.150">
    <property type="entry name" value="C2 domain"/>
    <property type="match status" value="1"/>
</dbReference>
<gene>
    <name evidence="2" type="ORF">POPTR_012G144600</name>
</gene>
<sequence length="216" mass="23646">MASRYEFEVTISSAKYLKNVNWRHGSLKPYAVVWVDSNYKCSTQVDDEGDTSPFWDQTLVIPLPSGRIEDHTLHIDIVHAGSEEGTKPLIGSAKLKLIDVLDDVEIGERATRALQLKRPSGRPQGKLDVKVTIRDPRYRAPDAYREPPYGQPVVVEEKKKSKFGGMGTGLAVGAVGGVLGGLALAEAIDALEDHVADDVAEKVEDDLAFDMMLSDL</sequence>
<name>B9I466_POPTR</name>
<dbReference type="Pfam" id="PF00168">
    <property type="entry name" value="C2"/>
    <property type="match status" value="1"/>
</dbReference>
<reference evidence="2 3" key="1">
    <citation type="journal article" date="2006" name="Science">
        <title>The genome of black cottonwood, Populus trichocarpa (Torr. &amp; Gray).</title>
        <authorList>
            <person name="Tuskan G.A."/>
            <person name="Difazio S."/>
            <person name="Jansson S."/>
            <person name="Bohlmann J."/>
            <person name="Grigoriev I."/>
            <person name="Hellsten U."/>
            <person name="Putnam N."/>
            <person name="Ralph S."/>
            <person name="Rombauts S."/>
            <person name="Salamov A."/>
            <person name="Schein J."/>
            <person name="Sterck L."/>
            <person name="Aerts A."/>
            <person name="Bhalerao R.R."/>
            <person name="Bhalerao R.P."/>
            <person name="Blaudez D."/>
            <person name="Boerjan W."/>
            <person name="Brun A."/>
            <person name="Brunner A."/>
            <person name="Busov V."/>
            <person name="Campbell M."/>
            <person name="Carlson J."/>
            <person name="Chalot M."/>
            <person name="Chapman J."/>
            <person name="Chen G.L."/>
            <person name="Cooper D."/>
            <person name="Coutinho P.M."/>
            <person name="Couturier J."/>
            <person name="Covert S."/>
            <person name="Cronk Q."/>
            <person name="Cunningham R."/>
            <person name="Davis J."/>
            <person name="Degroeve S."/>
            <person name="Dejardin A."/>
            <person name="Depamphilis C."/>
            <person name="Detter J."/>
            <person name="Dirks B."/>
            <person name="Dubchak I."/>
            <person name="Duplessis S."/>
            <person name="Ehlting J."/>
            <person name="Ellis B."/>
            <person name="Gendler K."/>
            <person name="Goodstein D."/>
            <person name="Gribskov M."/>
            <person name="Grimwood J."/>
            <person name="Groover A."/>
            <person name="Gunter L."/>
            <person name="Hamberger B."/>
            <person name="Heinze B."/>
            <person name="Helariutta Y."/>
            <person name="Henrissat B."/>
            <person name="Holligan D."/>
            <person name="Holt R."/>
            <person name="Huang W."/>
            <person name="Islam-Faridi N."/>
            <person name="Jones S."/>
            <person name="Jones-Rhoades M."/>
            <person name="Jorgensen R."/>
            <person name="Joshi C."/>
            <person name="Kangasjarvi J."/>
            <person name="Karlsson J."/>
            <person name="Kelleher C."/>
            <person name="Kirkpatrick R."/>
            <person name="Kirst M."/>
            <person name="Kohler A."/>
            <person name="Kalluri U."/>
            <person name="Larimer F."/>
            <person name="Leebens-Mack J."/>
            <person name="Leple J.C."/>
            <person name="Locascio P."/>
            <person name="Lou Y."/>
            <person name="Lucas S."/>
            <person name="Martin F."/>
            <person name="Montanini B."/>
            <person name="Napoli C."/>
            <person name="Nelson D.R."/>
            <person name="Nelson C."/>
            <person name="Nieminen K."/>
            <person name="Nilsson O."/>
            <person name="Pereda V."/>
            <person name="Peter G."/>
            <person name="Philippe R."/>
            <person name="Pilate G."/>
            <person name="Poliakov A."/>
            <person name="Razumovskaya J."/>
            <person name="Richardson P."/>
            <person name="Rinaldi C."/>
            <person name="Ritland K."/>
            <person name="Rouze P."/>
            <person name="Ryaboy D."/>
            <person name="Schmutz J."/>
            <person name="Schrader J."/>
            <person name="Segerman B."/>
            <person name="Shin H."/>
            <person name="Siddiqui A."/>
            <person name="Sterky F."/>
            <person name="Terry A."/>
            <person name="Tsai C.J."/>
            <person name="Uberbacher E."/>
            <person name="Unneberg P."/>
            <person name="Vahala J."/>
            <person name="Wall K."/>
            <person name="Wessler S."/>
            <person name="Yang G."/>
            <person name="Yin T."/>
            <person name="Douglas C."/>
            <person name="Marra M."/>
            <person name="Sandberg G."/>
            <person name="Van de Peer Y."/>
            <person name="Rokhsar D."/>
        </authorList>
    </citation>
    <scope>NUCLEOTIDE SEQUENCE [LARGE SCALE GENOMIC DNA]</scope>
    <source>
        <strain evidence="3">cv. Nisqually</strain>
    </source>
</reference>
<keyword evidence="3" id="KW-1185">Reference proteome</keyword>
<accession>B9I466</accession>
<evidence type="ECO:0000313" key="3">
    <source>
        <dbReference type="Proteomes" id="UP000006729"/>
    </source>
</evidence>